<dbReference type="EMBL" id="JACCBX010000001">
    <property type="protein sequence ID" value="NYE03563.1"/>
    <property type="molecule type" value="Genomic_DNA"/>
</dbReference>
<accession>A0A852T4Q8</accession>
<protein>
    <submittedName>
        <fullName evidence="1">Uncharacterized protein</fullName>
    </submittedName>
</protein>
<comment type="caution">
    <text evidence="1">The sequence shown here is derived from an EMBL/GenBank/DDBJ whole genome shotgun (WGS) entry which is preliminary data.</text>
</comment>
<organism evidence="1 2">
    <name type="scientific">Neobacillus niacini</name>
    <dbReference type="NCBI Taxonomy" id="86668"/>
    <lineage>
        <taxon>Bacteria</taxon>
        <taxon>Bacillati</taxon>
        <taxon>Bacillota</taxon>
        <taxon>Bacilli</taxon>
        <taxon>Bacillales</taxon>
        <taxon>Bacillaceae</taxon>
        <taxon>Neobacillus</taxon>
    </lineage>
</organism>
<evidence type="ECO:0000313" key="2">
    <source>
        <dbReference type="Proteomes" id="UP000548423"/>
    </source>
</evidence>
<gene>
    <name evidence="1" type="ORF">F4694_000282</name>
</gene>
<name>A0A852T4Q8_9BACI</name>
<evidence type="ECO:0000313" key="1">
    <source>
        <dbReference type="EMBL" id="NYE03563.1"/>
    </source>
</evidence>
<sequence length="73" mass="8595">MFHQSIIDGTHQNQPFFISEGMPLVVTVRLRWTVSTSGDRHHPPHYPPENILFILTMMYYSNIKFERYEGDLG</sequence>
<dbReference type="AlphaFoldDB" id="A0A852T4Q8"/>
<proteinExistence type="predicted"/>
<reference evidence="2" key="2">
    <citation type="submission" date="2020-08" db="EMBL/GenBank/DDBJ databases">
        <title>The Agave Microbiome: Exploring the role of microbial communities in plant adaptations to desert environments.</title>
        <authorList>
            <person name="Partida-Martinez L.P."/>
        </authorList>
    </citation>
    <scope>NUCLEOTIDE SEQUENCE [LARGE SCALE GENOMIC DNA]</scope>
    <source>
        <strain evidence="2">AT2.8</strain>
    </source>
</reference>
<reference evidence="2" key="1">
    <citation type="submission" date="2020-07" db="EMBL/GenBank/DDBJ databases">
        <authorList>
            <person name="Partida-Martinez L."/>
            <person name="Huntemann M."/>
            <person name="Clum A."/>
            <person name="Wang J."/>
            <person name="Palaniappan K."/>
            <person name="Ritter S."/>
            <person name="Chen I.-M."/>
            <person name="Stamatis D."/>
            <person name="Reddy T."/>
            <person name="O'Malley R."/>
            <person name="Daum C."/>
            <person name="Shapiro N."/>
            <person name="Ivanova N."/>
            <person name="Kyrpides N."/>
            <person name="Woyke T."/>
        </authorList>
    </citation>
    <scope>NUCLEOTIDE SEQUENCE [LARGE SCALE GENOMIC DNA]</scope>
    <source>
        <strain evidence="2">AT2.8</strain>
    </source>
</reference>
<dbReference type="Proteomes" id="UP000548423">
    <property type="component" value="Unassembled WGS sequence"/>
</dbReference>